<evidence type="ECO:0000256" key="2">
    <source>
        <dbReference type="SAM" id="Coils"/>
    </source>
</evidence>
<evidence type="ECO:0000256" key="1">
    <source>
        <dbReference type="HAMAP-Rule" id="MF_00715"/>
    </source>
</evidence>
<dbReference type="Proteomes" id="UP001163726">
    <property type="component" value="Chromosome"/>
</dbReference>
<dbReference type="PANTHER" id="PTHR36508">
    <property type="entry name" value="PROTEIN SLYX"/>
    <property type="match status" value="1"/>
</dbReference>
<keyword evidence="4" id="KW-1185">Reference proteome</keyword>
<reference evidence="3" key="1">
    <citation type="submission" date="2022-10" db="EMBL/GenBank/DDBJ databases">
        <title>Catenovulum adriacola sp. nov. isolated in the Harbour of Susak.</title>
        <authorList>
            <person name="Schoch T."/>
            <person name="Reich S.J."/>
            <person name="Stoeferle S."/>
            <person name="Flaiz M."/>
            <person name="Kazda M."/>
            <person name="Riedel C.U."/>
            <person name="Duerre P."/>
        </authorList>
    </citation>
    <scope>NUCLEOTIDE SEQUENCE</scope>
    <source>
        <strain evidence="3">TS8</strain>
    </source>
</reference>
<dbReference type="InterPro" id="IPR007236">
    <property type="entry name" value="SlyX"/>
</dbReference>
<comment type="similarity">
    <text evidence="1">Belongs to the SlyX family.</text>
</comment>
<accession>A0ABY7ALC9</accession>
<gene>
    <name evidence="1" type="primary">slyX</name>
    <name evidence="3" type="ORF">OLW01_12580</name>
</gene>
<protein>
    <recommendedName>
        <fullName evidence="1">Protein SlyX homolog</fullName>
    </recommendedName>
</protein>
<proteinExistence type="inferred from homology"/>
<dbReference type="PANTHER" id="PTHR36508:SF1">
    <property type="entry name" value="PROTEIN SLYX"/>
    <property type="match status" value="1"/>
</dbReference>
<dbReference type="Gene3D" id="1.20.5.300">
    <property type="match status" value="1"/>
</dbReference>
<dbReference type="HAMAP" id="MF_00715">
    <property type="entry name" value="SlyX"/>
    <property type="match status" value="1"/>
</dbReference>
<dbReference type="EMBL" id="CP109965">
    <property type="protein sequence ID" value="WAJ69966.1"/>
    <property type="molecule type" value="Genomic_DNA"/>
</dbReference>
<organism evidence="3 4">
    <name type="scientific">Catenovulum adriaticum</name>
    <dbReference type="NCBI Taxonomy" id="2984846"/>
    <lineage>
        <taxon>Bacteria</taxon>
        <taxon>Pseudomonadati</taxon>
        <taxon>Pseudomonadota</taxon>
        <taxon>Gammaproteobacteria</taxon>
        <taxon>Alteromonadales</taxon>
        <taxon>Alteromonadaceae</taxon>
        <taxon>Catenovulum</taxon>
    </lineage>
</organism>
<evidence type="ECO:0000313" key="3">
    <source>
        <dbReference type="EMBL" id="WAJ69966.1"/>
    </source>
</evidence>
<dbReference type="RefSeq" id="WP_268074265.1">
    <property type="nucleotide sequence ID" value="NZ_CP109965.1"/>
</dbReference>
<sequence>MSKHLEQRIDNLETQIIFQEDMIESLNQALIDQQDQLLTLQRQLTLFAKKVQAMQPEAVGPQSQEPPPPHY</sequence>
<name>A0ABY7ALC9_9ALTE</name>
<evidence type="ECO:0000313" key="4">
    <source>
        <dbReference type="Proteomes" id="UP001163726"/>
    </source>
</evidence>
<keyword evidence="2" id="KW-0175">Coiled coil</keyword>
<feature type="coiled-coil region" evidence="2">
    <location>
        <begin position="2"/>
        <end position="43"/>
    </location>
</feature>
<dbReference type="Pfam" id="PF04102">
    <property type="entry name" value="SlyX"/>
    <property type="match status" value="1"/>
</dbReference>